<dbReference type="GO" id="GO:0043531">
    <property type="term" value="F:ADP binding"/>
    <property type="evidence" value="ECO:0007669"/>
    <property type="project" value="InterPro"/>
</dbReference>
<dbReference type="Pfam" id="PF13424">
    <property type="entry name" value="TPR_12"/>
    <property type="match status" value="1"/>
</dbReference>
<protein>
    <submittedName>
        <fullName evidence="3">NB-ARC domain-containing protein</fullName>
    </submittedName>
</protein>
<dbReference type="STRING" id="58114.SAMN05216270_107163"/>
<dbReference type="PANTHER" id="PTHR47691:SF3">
    <property type="entry name" value="HTH-TYPE TRANSCRIPTIONAL REGULATOR RV0890C-RELATED"/>
    <property type="match status" value="1"/>
</dbReference>
<feature type="repeat" description="TPR" evidence="1">
    <location>
        <begin position="546"/>
        <end position="579"/>
    </location>
</feature>
<dbReference type="PANTHER" id="PTHR47691">
    <property type="entry name" value="REGULATOR-RELATED"/>
    <property type="match status" value="1"/>
</dbReference>
<gene>
    <name evidence="3" type="ORF">SAMN05216270_107163</name>
</gene>
<proteinExistence type="predicted"/>
<sequence length="813" mass="88694">MMTQEELALKAGVGVRTIRDIESGKVRPQSKTLRLLVEALNLDERGRAVLAGRSGSLAAVPRELPRPPAGFVGREEHLDAIVSAVGDGAAIVAVHGMAGVGKTSLAVRAAHALAPRYPDGQLFVDLHGFTNSAGSRPDAASVLTRVLDRLGVDERYLPTDLGELAACYRSTIANLRVLLVFENATDVEQLESLMPGTTTSLVLTTSRRDLSRLTSAYAVLLEPPSMREAVEMLGTAVSRITDDGAVAIAERCGRLPLALGLAAARLRSRPQWRAEDLLARLDHKNRLLDELDMGHGGVTAALRASYLELDPNHQRLLRRLSLVPGDDVETHAAAALCDTDQEDAAAMLESLVDVHLAESRSPGRYRLHDLVRLFATRLAELEEAQEDLDGAFIRLLGVYLHFSYQAAIQVPSQHQRMLKNEATRHDIGLPGFTDQESAVAWFQAERGNLAAAVLEAERAGHLESAWHLANAFSAFRMHERGIEQHLAVNRTALDIARRLDDERKEAHSLGDQGRHLMYASRHREAISCLERVAALNRKLGDNGGAALALRSIGIQHEQSGRFTEALDVYRAALALAETDAGTRAIVHINVNIIFPLLRLGRLADAERRLDAAEQHLEAEDGYNRIRIEFYRGAFVREHGDPATALVMHTACLEQCREAGLLGGFTAALIELGEDLLLLDRPAEAVTCFSQAVEQAEEMAYLAFERIARNGLGRALTATGSTGDAIDHHARAAALAETHEDVYELARARHGLAAAHRRRGEMSAAVRHLRRAVQGFEDCEVPEAAAAAAELVGLQYLRVWIRIRGRPGPVRGCR</sequence>
<dbReference type="EMBL" id="FNAD01000007">
    <property type="protein sequence ID" value="SDD77303.1"/>
    <property type="molecule type" value="Genomic_DNA"/>
</dbReference>
<dbReference type="Gene3D" id="1.10.10.10">
    <property type="entry name" value="Winged helix-like DNA-binding domain superfamily/Winged helix DNA-binding domain"/>
    <property type="match status" value="1"/>
</dbReference>
<dbReference type="PRINTS" id="PR00364">
    <property type="entry name" value="DISEASERSIST"/>
</dbReference>
<dbReference type="CDD" id="cd00093">
    <property type="entry name" value="HTH_XRE"/>
    <property type="match status" value="1"/>
</dbReference>
<dbReference type="InterPro" id="IPR027417">
    <property type="entry name" value="P-loop_NTPase"/>
</dbReference>
<dbReference type="InterPro" id="IPR011990">
    <property type="entry name" value="TPR-like_helical_dom_sf"/>
</dbReference>
<dbReference type="SUPFAM" id="SSF48452">
    <property type="entry name" value="TPR-like"/>
    <property type="match status" value="2"/>
</dbReference>
<accession>A0A1G6XHM2</accession>
<dbReference type="InterPro" id="IPR001387">
    <property type="entry name" value="Cro/C1-type_HTH"/>
</dbReference>
<dbReference type="SUPFAM" id="SSF47413">
    <property type="entry name" value="lambda repressor-like DNA-binding domains"/>
    <property type="match status" value="1"/>
</dbReference>
<dbReference type="InterPro" id="IPR019734">
    <property type="entry name" value="TPR_rpt"/>
</dbReference>
<evidence type="ECO:0000313" key="4">
    <source>
        <dbReference type="Proteomes" id="UP000198949"/>
    </source>
</evidence>
<evidence type="ECO:0000313" key="3">
    <source>
        <dbReference type="EMBL" id="SDD77303.1"/>
    </source>
</evidence>
<dbReference type="Gene3D" id="1.25.40.10">
    <property type="entry name" value="Tetratricopeptide repeat domain"/>
    <property type="match status" value="2"/>
</dbReference>
<reference evidence="4" key="1">
    <citation type="submission" date="2016-10" db="EMBL/GenBank/DDBJ databases">
        <authorList>
            <person name="Varghese N."/>
            <person name="Submissions S."/>
        </authorList>
    </citation>
    <scope>NUCLEOTIDE SEQUENCE [LARGE SCALE GENOMIC DNA]</scope>
    <source>
        <strain evidence="4">CGMCC 4.3516</strain>
    </source>
</reference>
<dbReference type="SUPFAM" id="SSF52540">
    <property type="entry name" value="P-loop containing nucleoside triphosphate hydrolases"/>
    <property type="match status" value="1"/>
</dbReference>
<feature type="domain" description="HTH cro/C1-type" evidence="2">
    <location>
        <begin position="2"/>
        <end position="47"/>
    </location>
</feature>
<dbReference type="GO" id="GO:0003677">
    <property type="term" value="F:DNA binding"/>
    <property type="evidence" value="ECO:0007669"/>
    <property type="project" value="InterPro"/>
</dbReference>
<dbReference type="PROSITE" id="PS50943">
    <property type="entry name" value="HTH_CROC1"/>
    <property type="match status" value="1"/>
</dbReference>
<dbReference type="InterPro" id="IPR010982">
    <property type="entry name" value="Lambda_DNA-bd_dom_sf"/>
</dbReference>
<dbReference type="Gene3D" id="3.40.50.300">
    <property type="entry name" value="P-loop containing nucleotide triphosphate hydrolases"/>
    <property type="match status" value="1"/>
</dbReference>
<dbReference type="SMART" id="SM00028">
    <property type="entry name" value="TPR"/>
    <property type="match status" value="5"/>
</dbReference>
<evidence type="ECO:0000259" key="2">
    <source>
        <dbReference type="PROSITE" id="PS50943"/>
    </source>
</evidence>
<dbReference type="InterPro" id="IPR036388">
    <property type="entry name" value="WH-like_DNA-bd_sf"/>
</dbReference>
<dbReference type="PROSITE" id="PS50005">
    <property type="entry name" value="TPR"/>
    <property type="match status" value="1"/>
</dbReference>
<keyword evidence="4" id="KW-1185">Reference proteome</keyword>
<dbReference type="Proteomes" id="UP000198949">
    <property type="component" value="Unassembled WGS sequence"/>
</dbReference>
<dbReference type="Pfam" id="PF01381">
    <property type="entry name" value="HTH_3"/>
    <property type="match status" value="1"/>
</dbReference>
<name>A0A1G6XHM2_9ACTN</name>
<dbReference type="Gene3D" id="1.10.260.40">
    <property type="entry name" value="lambda repressor-like DNA-binding domains"/>
    <property type="match status" value="1"/>
</dbReference>
<dbReference type="AlphaFoldDB" id="A0A1G6XHM2"/>
<organism evidence="3 4">
    <name type="scientific">Glycomyces harbinensis</name>
    <dbReference type="NCBI Taxonomy" id="58114"/>
    <lineage>
        <taxon>Bacteria</taxon>
        <taxon>Bacillati</taxon>
        <taxon>Actinomycetota</taxon>
        <taxon>Actinomycetes</taxon>
        <taxon>Glycomycetales</taxon>
        <taxon>Glycomycetaceae</taxon>
        <taxon>Glycomyces</taxon>
    </lineage>
</organism>
<keyword evidence="1" id="KW-0802">TPR repeat</keyword>
<evidence type="ECO:0000256" key="1">
    <source>
        <dbReference type="PROSITE-ProRule" id="PRU00339"/>
    </source>
</evidence>